<organism evidence="2 3">
    <name type="scientific">Bartonella callosciuri</name>
    <dbReference type="NCBI Taxonomy" id="686223"/>
    <lineage>
        <taxon>Bacteria</taxon>
        <taxon>Pseudomonadati</taxon>
        <taxon>Pseudomonadota</taxon>
        <taxon>Alphaproteobacteria</taxon>
        <taxon>Hyphomicrobiales</taxon>
        <taxon>Bartonellaceae</taxon>
        <taxon>Bartonella</taxon>
    </lineage>
</organism>
<sequence length="118" mass="13616">MSIDKPQHESFQAQSESVFVLQAMLEKRFKLLSFKKAMLFSKKDNLIIFCISFIALVFFVAVISLKPLEFFHVVSKWQLQAMAQESFHGMFLDNLKNLVLGQFSLGGKHMEELWRAVG</sequence>
<keyword evidence="1" id="KW-0472">Membrane</keyword>
<comment type="caution">
    <text evidence="2">The sequence shown here is derived from an EMBL/GenBank/DDBJ whole genome shotgun (WGS) entry which is preliminary data.</text>
</comment>
<gene>
    <name evidence="2" type="ORF">HNQ69_001602</name>
</gene>
<evidence type="ECO:0000256" key="1">
    <source>
        <dbReference type="SAM" id="Phobius"/>
    </source>
</evidence>
<proteinExistence type="predicted"/>
<dbReference type="AlphaFoldDB" id="A0A840NYY3"/>
<dbReference type="Proteomes" id="UP000561417">
    <property type="component" value="Unassembled WGS sequence"/>
</dbReference>
<evidence type="ECO:0000313" key="3">
    <source>
        <dbReference type="Proteomes" id="UP000561417"/>
    </source>
</evidence>
<dbReference type="RefSeq" id="WP_183229356.1">
    <property type="nucleotide sequence ID" value="NZ_JACHIM010000014.1"/>
</dbReference>
<accession>A0A840NYY3</accession>
<name>A0A840NYY3_9HYPH</name>
<evidence type="ECO:0000313" key="2">
    <source>
        <dbReference type="EMBL" id="MBB5074459.1"/>
    </source>
</evidence>
<keyword evidence="3" id="KW-1185">Reference proteome</keyword>
<protein>
    <submittedName>
        <fullName evidence="2">Uncharacterized protein</fullName>
    </submittedName>
</protein>
<reference evidence="2 3" key="1">
    <citation type="submission" date="2020-08" db="EMBL/GenBank/DDBJ databases">
        <title>Genomic Encyclopedia of Type Strains, Phase IV (KMG-IV): sequencing the most valuable type-strain genomes for metagenomic binning, comparative biology and taxonomic classification.</title>
        <authorList>
            <person name="Goeker M."/>
        </authorList>
    </citation>
    <scope>NUCLEOTIDE SEQUENCE [LARGE SCALE GENOMIC DNA]</scope>
    <source>
        <strain evidence="2 3">DSM 28538</strain>
    </source>
</reference>
<keyword evidence="1" id="KW-0812">Transmembrane</keyword>
<dbReference type="EMBL" id="JACHIM010000014">
    <property type="protein sequence ID" value="MBB5074459.1"/>
    <property type="molecule type" value="Genomic_DNA"/>
</dbReference>
<feature type="transmembrane region" description="Helical" evidence="1">
    <location>
        <begin position="46"/>
        <end position="65"/>
    </location>
</feature>
<keyword evidence="1" id="KW-1133">Transmembrane helix</keyword>